<sequence>MSRMYVHLLRIPDFCLSVMAEIACRALFPRSERSRTAIDVIGRGVRILSTYAQNKSDEIEVKYPSVHVAPLQNNDLLEDFFSHLSRAMVPV</sequence>
<organism evidence="1">
    <name type="scientific">Klebsiella pneumoniae</name>
    <dbReference type="NCBI Taxonomy" id="573"/>
    <lineage>
        <taxon>Bacteria</taxon>
        <taxon>Pseudomonadati</taxon>
        <taxon>Pseudomonadota</taxon>
        <taxon>Gammaproteobacteria</taxon>
        <taxon>Enterobacterales</taxon>
        <taxon>Enterobacteriaceae</taxon>
        <taxon>Klebsiella/Raoultella group</taxon>
        <taxon>Klebsiella</taxon>
        <taxon>Klebsiella pneumoniae complex</taxon>
    </lineage>
</organism>
<reference evidence="1" key="1">
    <citation type="submission" date="2020-01" db="EMBL/GenBank/DDBJ databases">
        <authorList>
            <person name="Qin S."/>
        </authorList>
    </citation>
    <scope>NUCLEOTIDE SEQUENCE</scope>
    <source>
        <strain evidence="1">CVir17-16-YZ6g</strain>
        <plasmid evidence="1">p17-15-vir-like</plasmid>
    </source>
</reference>
<protein>
    <submittedName>
        <fullName evidence="1">Uncharacterized protein</fullName>
    </submittedName>
</protein>
<evidence type="ECO:0000313" key="1">
    <source>
        <dbReference type="EMBL" id="QTX14346.1"/>
    </source>
</evidence>
<name>A0A8B0ST12_KLEPN</name>
<dbReference type="Pfam" id="PF10011">
    <property type="entry name" value="DUF2254"/>
    <property type="match status" value="1"/>
</dbReference>
<proteinExistence type="predicted"/>
<keyword evidence="1" id="KW-0614">Plasmid</keyword>
<accession>A0A8B0ST12</accession>
<geneLocation type="plasmid" evidence="1">
    <name>p17-15-vir-like</name>
</geneLocation>
<dbReference type="AlphaFoldDB" id="A0A8B0ST12"/>
<dbReference type="InterPro" id="IPR018723">
    <property type="entry name" value="DUF2254_membrane"/>
</dbReference>
<dbReference type="EMBL" id="MN956836">
    <property type="protein sequence ID" value="QTX14346.1"/>
    <property type="molecule type" value="Genomic_DNA"/>
</dbReference>